<dbReference type="Proteomes" id="UP001279410">
    <property type="component" value="Unassembled WGS sequence"/>
</dbReference>
<gene>
    <name evidence="1" type="ORF">AKAME5_001356400</name>
</gene>
<dbReference type="EMBL" id="BRZM01000048">
    <property type="protein sequence ID" value="GLD61788.1"/>
    <property type="molecule type" value="Genomic_DNA"/>
</dbReference>
<evidence type="ECO:0000313" key="2">
    <source>
        <dbReference type="Proteomes" id="UP001279410"/>
    </source>
</evidence>
<sequence>MATSYILFLSLSIAMPWDHYLNFDLDMPELRRPTGYKKINIESVGYSMHFDPEGIKDLISSWTTPTRSEPWLDDQTSNLGYIESTRTKVFGYSMLTLRHQGSDSPAGLPYRAGTQDAAAF</sequence>
<reference evidence="1" key="1">
    <citation type="submission" date="2022-08" db="EMBL/GenBank/DDBJ databases">
        <title>Genome sequencing of akame (Lates japonicus).</title>
        <authorList>
            <person name="Hashiguchi Y."/>
            <person name="Takahashi H."/>
        </authorList>
    </citation>
    <scope>NUCLEOTIDE SEQUENCE</scope>
    <source>
        <strain evidence="1">Kochi</strain>
    </source>
</reference>
<proteinExistence type="predicted"/>
<protein>
    <submittedName>
        <fullName evidence="1">BMP/retinoic acid-inducible neural-specific protein 2</fullName>
    </submittedName>
</protein>
<accession>A0AAD3RAG1</accession>
<organism evidence="1 2">
    <name type="scientific">Lates japonicus</name>
    <name type="common">Japanese lates</name>
    <dbReference type="NCBI Taxonomy" id="270547"/>
    <lineage>
        <taxon>Eukaryota</taxon>
        <taxon>Metazoa</taxon>
        <taxon>Chordata</taxon>
        <taxon>Craniata</taxon>
        <taxon>Vertebrata</taxon>
        <taxon>Euteleostomi</taxon>
        <taxon>Actinopterygii</taxon>
        <taxon>Neopterygii</taxon>
        <taxon>Teleostei</taxon>
        <taxon>Neoteleostei</taxon>
        <taxon>Acanthomorphata</taxon>
        <taxon>Carangaria</taxon>
        <taxon>Carangaria incertae sedis</taxon>
        <taxon>Centropomidae</taxon>
        <taxon>Lates</taxon>
    </lineage>
</organism>
<keyword evidence="2" id="KW-1185">Reference proteome</keyword>
<comment type="caution">
    <text evidence="1">The sequence shown here is derived from an EMBL/GenBank/DDBJ whole genome shotgun (WGS) entry which is preliminary data.</text>
</comment>
<evidence type="ECO:0000313" key="1">
    <source>
        <dbReference type="EMBL" id="GLD61788.1"/>
    </source>
</evidence>
<name>A0AAD3RAG1_LATJO</name>
<dbReference type="AlphaFoldDB" id="A0AAD3RAG1"/>